<dbReference type="EMBL" id="CP002408">
    <property type="protein sequence ID" value="AFU58415.1"/>
    <property type="molecule type" value="Genomic_DNA"/>
</dbReference>
<dbReference type="BioCyc" id="CNIT1237085:G1324-1477-MONOMER"/>
<keyword evidence="2" id="KW-1185">Reference proteome</keyword>
<proteinExistence type="predicted"/>
<dbReference type="Proteomes" id="UP000008037">
    <property type="component" value="Chromosome"/>
</dbReference>
<dbReference type="HOGENOM" id="CLU_2766234_0_0_2"/>
<dbReference type="KEGG" id="nga:Ngar_c14790"/>
<dbReference type="AlphaFoldDB" id="K0IF52"/>
<accession>K0IF52</accession>
<evidence type="ECO:0008006" key="3">
    <source>
        <dbReference type="Google" id="ProtNLM"/>
    </source>
</evidence>
<dbReference type="STRING" id="1237085.Ngar_c14790"/>
<reference evidence="1 2" key="1">
    <citation type="journal article" date="2012" name="Environ. Microbiol.">
        <title>The genome of the ammonia-oxidizing Candidatus Nitrososphaera gargensis: insights into metabolic versatility and environmental adaptations.</title>
        <authorList>
            <person name="Spang A."/>
            <person name="Poehlein A."/>
            <person name="Offre P."/>
            <person name="Zumbragel S."/>
            <person name="Haider S."/>
            <person name="Rychlik N."/>
            <person name="Nowka B."/>
            <person name="Schmeisser C."/>
            <person name="Lebedeva E.V."/>
            <person name="Rattei T."/>
            <person name="Bohm C."/>
            <person name="Schmid M."/>
            <person name="Galushko A."/>
            <person name="Hatzenpichler R."/>
            <person name="Weinmaier T."/>
            <person name="Daniel R."/>
            <person name="Schleper C."/>
            <person name="Spieck E."/>
            <person name="Streit W."/>
            <person name="Wagner M."/>
        </authorList>
    </citation>
    <scope>NUCLEOTIDE SEQUENCE [LARGE SCALE GENOMIC DNA]</scope>
    <source>
        <strain evidence="2">Ga9.2</strain>
    </source>
</reference>
<organism evidence="1 2">
    <name type="scientific">Nitrososphaera gargensis (strain Ga9.2)</name>
    <dbReference type="NCBI Taxonomy" id="1237085"/>
    <lineage>
        <taxon>Archaea</taxon>
        <taxon>Nitrososphaerota</taxon>
        <taxon>Nitrososphaeria</taxon>
        <taxon>Nitrososphaerales</taxon>
        <taxon>Nitrososphaeraceae</taxon>
        <taxon>Nitrososphaera</taxon>
    </lineage>
</organism>
<sequence length="69" mass="7924">MLYNNDAYVKYIKELYHNAMALPHSGLRLNNLFSREKTCACGHPAKYHIQGFSKCLFGVCGCDHYYNSC</sequence>
<protein>
    <recommendedName>
        <fullName evidence="3">Transposase</fullName>
    </recommendedName>
</protein>
<name>K0IF52_NITGG</name>
<evidence type="ECO:0000313" key="1">
    <source>
        <dbReference type="EMBL" id="AFU58415.1"/>
    </source>
</evidence>
<gene>
    <name evidence="1" type="ordered locus">Ngar_c14790</name>
</gene>
<dbReference type="InParanoid" id="K0IF52"/>
<evidence type="ECO:0000313" key="2">
    <source>
        <dbReference type="Proteomes" id="UP000008037"/>
    </source>
</evidence>